<dbReference type="OrthoDB" id="1931555at2"/>
<organism evidence="1 2">
    <name type="scientific">Clostridium argentinense CDC 2741</name>
    <dbReference type="NCBI Taxonomy" id="1418104"/>
    <lineage>
        <taxon>Bacteria</taxon>
        <taxon>Bacillati</taxon>
        <taxon>Bacillota</taxon>
        <taxon>Clostridia</taxon>
        <taxon>Eubacteriales</taxon>
        <taxon>Clostridiaceae</taxon>
        <taxon>Clostridium</taxon>
    </lineage>
</organism>
<accession>A0A0C1U8P1</accession>
<dbReference type="EMBL" id="AYSO01000012">
    <property type="protein sequence ID" value="KIE48078.1"/>
    <property type="molecule type" value="Genomic_DNA"/>
</dbReference>
<name>A0A0C1U8P1_9CLOT</name>
<protein>
    <recommendedName>
        <fullName evidence="3">DUF2953 domain-containing protein</fullName>
    </recommendedName>
</protein>
<gene>
    <name evidence="1" type="ORF">U732_3792</name>
</gene>
<keyword evidence="2" id="KW-1185">Reference proteome</keyword>
<reference evidence="1 2" key="1">
    <citation type="journal article" date="2015" name="Infect. Genet. Evol.">
        <title>Genomic sequences of six botulinum neurotoxin-producing strains representing three clostridial species illustrate the mobility and diversity of botulinum neurotoxin genes.</title>
        <authorList>
            <person name="Smith T.J."/>
            <person name="Hill K.K."/>
            <person name="Xie G."/>
            <person name="Foley B.T."/>
            <person name="Williamson C.H."/>
            <person name="Foster J.T."/>
            <person name="Johnson S.L."/>
            <person name="Chertkov O."/>
            <person name="Teshima H."/>
            <person name="Gibbons H.S."/>
            <person name="Johnsky L.A."/>
            <person name="Karavis M.A."/>
            <person name="Smith L.A."/>
        </authorList>
    </citation>
    <scope>NUCLEOTIDE SEQUENCE [LARGE SCALE GENOMIC DNA]</scope>
    <source>
        <strain evidence="1 2">CDC 2741</strain>
    </source>
</reference>
<dbReference type="RefSeq" id="WP_039630264.1">
    <property type="nucleotide sequence ID" value="NZ_AYSO01000012.1"/>
</dbReference>
<proteinExistence type="predicted"/>
<evidence type="ECO:0000313" key="2">
    <source>
        <dbReference type="Proteomes" id="UP000031366"/>
    </source>
</evidence>
<dbReference type="Proteomes" id="UP000031366">
    <property type="component" value="Unassembled WGS sequence"/>
</dbReference>
<evidence type="ECO:0000313" key="1">
    <source>
        <dbReference type="EMBL" id="KIE48078.1"/>
    </source>
</evidence>
<dbReference type="STRING" id="29341.RSJ17_12165"/>
<evidence type="ECO:0008006" key="3">
    <source>
        <dbReference type="Google" id="ProtNLM"/>
    </source>
</evidence>
<sequence length="191" mass="23053">MKIFFILLLIFTMILLLPIPLKIKLIYLNKNLQLWIYNKQFNLDKKEDRANIKKLNKKLKYKDKIHSKKLNINHYRRILSNLRRNKYKLTIKLYTKINYSFEDAAATAIIYGFLHQASSLIYGILNHFFYVKDFNTEIKAEYNKSYINLEIKGIVLFNFAKLIYIYYIINKSIKDENILHQCKELQIKEET</sequence>
<comment type="caution">
    <text evidence="1">The sequence shown here is derived from an EMBL/GenBank/DDBJ whole genome shotgun (WGS) entry which is preliminary data.</text>
</comment>
<dbReference type="Pfam" id="PF11167">
    <property type="entry name" value="DUF2953"/>
    <property type="match status" value="1"/>
</dbReference>
<dbReference type="AlphaFoldDB" id="A0A0C1U8P1"/>
<dbReference type="InterPro" id="IPR021338">
    <property type="entry name" value="DUF2953"/>
</dbReference>